<keyword evidence="3" id="KW-0175">Coiled coil</keyword>
<dbReference type="Proteomes" id="UP000663699">
    <property type="component" value="Chromosome 1"/>
</dbReference>
<feature type="domain" description="BAH" evidence="5">
    <location>
        <begin position="496"/>
        <end position="636"/>
    </location>
</feature>
<dbReference type="InterPro" id="IPR028133">
    <property type="entry name" value="Dynamitin"/>
</dbReference>
<evidence type="ECO:0000256" key="4">
    <source>
        <dbReference type="SAM" id="MobiDB-lite"/>
    </source>
</evidence>
<dbReference type="GO" id="GO:0005869">
    <property type="term" value="C:dynactin complex"/>
    <property type="evidence" value="ECO:0007669"/>
    <property type="project" value="InterPro"/>
</dbReference>
<accession>A0A899FJE5</accession>
<comment type="subcellular location">
    <subcellularLocation>
        <location evidence="1">Cytoplasm</location>
    </subcellularLocation>
</comment>
<feature type="coiled-coil region" evidence="3">
    <location>
        <begin position="261"/>
        <end position="295"/>
    </location>
</feature>
<dbReference type="SUPFAM" id="SSF57903">
    <property type="entry name" value="FYVE/PHD zinc finger"/>
    <property type="match status" value="1"/>
</dbReference>
<name>A0A899FJE5_9ASCO</name>
<protein>
    <recommendedName>
        <fullName evidence="5">BAH domain-containing protein</fullName>
    </recommendedName>
</protein>
<dbReference type="GO" id="GO:0005737">
    <property type="term" value="C:cytoplasm"/>
    <property type="evidence" value="ECO:0007669"/>
    <property type="project" value="UniProtKB-SubCell"/>
</dbReference>
<evidence type="ECO:0000256" key="1">
    <source>
        <dbReference type="ARBA" id="ARBA00004496"/>
    </source>
</evidence>
<gene>
    <name evidence="6" type="ORF">MERGE_000325</name>
</gene>
<dbReference type="AlphaFoldDB" id="A0A899FJE5"/>
<feature type="region of interest" description="Disordered" evidence="4">
    <location>
        <begin position="402"/>
        <end position="461"/>
    </location>
</feature>
<evidence type="ECO:0000256" key="2">
    <source>
        <dbReference type="ARBA" id="ARBA00022490"/>
    </source>
</evidence>
<dbReference type="Pfam" id="PF04912">
    <property type="entry name" value="Dynamitin"/>
    <property type="match status" value="1"/>
</dbReference>
<dbReference type="OrthoDB" id="4977at2759"/>
<reference evidence="6" key="1">
    <citation type="submission" date="2020-06" db="EMBL/GenBank/DDBJ databases">
        <title>Genomes of multiple members of Pneumocystis genus reveal paths to human pathogen Pneumocystis jirovecii.</title>
        <authorList>
            <person name="Cisse O.H."/>
            <person name="Ma L."/>
            <person name="Dekker J."/>
            <person name="Khil P."/>
            <person name="Jo J."/>
            <person name="Brenchley J."/>
            <person name="Blair R."/>
            <person name="Pahar B."/>
            <person name="Chabe M."/>
            <person name="Van Rompay K.A."/>
            <person name="Keesler R."/>
            <person name="Sukura A."/>
            <person name="Hirsch V."/>
            <person name="Kutty G."/>
            <person name="Liu Y."/>
            <person name="Peng L."/>
            <person name="Chen J."/>
            <person name="Song J."/>
            <person name="Weissenbacher-Lang C."/>
            <person name="Xu J."/>
            <person name="Upham N.S."/>
            <person name="Stajich J.E."/>
            <person name="Cuomo C.A."/>
            <person name="Cushion M.T."/>
            <person name="Kovacs J.A."/>
        </authorList>
    </citation>
    <scope>NUCLEOTIDE SEQUENCE</scope>
    <source>
        <strain evidence="6">2A</strain>
    </source>
</reference>
<dbReference type="Gene3D" id="2.30.30.490">
    <property type="match status" value="1"/>
</dbReference>
<feature type="coiled-coil region" evidence="3">
    <location>
        <begin position="349"/>
        <end position="394"/>
    </location>
</feature>
<organism evidence="6 7">
    <name type="scientific">Pneumocystis wakefieldiae</name>
    <dbReference type="NCBI Taxonomy" id="38082"/>
    <lineage>
        <taxon>Eukaryota</taxon>
        <taxon>Fungi</taxon>
        <taxon>Dikarya</taxon>
        <taxon>Ascomycota</taxon>
        <taxon>Taphrinomycotina</taxon>
        <taxon>Pneumocystomycetes</taxon>
        <taxon>Pneumocystaceae</taxon>
        <taxon>Pneumocystis</taxon>
    </lineage>
</organism>
<dbReference type="EMBL" id="CP054532">
    <property type="protein sequence ID" value="QSL64170.1"/>
    <property type="molecule type" value="Genomic_DNA"/>
</dbReference>
<dbReference type="PANTHER" id="PTHR15346">
    <property type="entry name" value="DYNACTIN SUBUNIT"/>
    <property type="match status" value="1"/>
</dbReference>
<evidence type="ECO:0000256" key="3">
    <source>
        <dbReference type="SAM" id="Coils"/>
    </source>
</evidence>
<dbReference type="SMART" id="SM00439">
    <property type="entry name" value="BAH"/>
    <property type="match status" value="1"/>
</dbReference>
<dbReference type="GO" id="GO:0007017">
    <property type="term" value="P:microtubule-based process"/>
    <property type="evidence" value="ECO:0007669"/>
    <property type="project" value="InterPro"/>
</dbReference>
<keyword evidence="2" id="KW-0963">Cytoplasm</keyword>
<proteinExistence type="predicted"/>
<feature type="coiled-coil region" evidence="3">
    <location>
        <begin position="97"/>
        <end position="124"/>
    </location>
</feature>
<dbReference type="InterPro" id="IPR001025">
    <property type="entry name" value="BAH_dom"/>
</dbReference>
<dbReference type="CDD" id="cd04370">
    <property type="entry name" value="BAH"/>
    <property type="match status" value="1"/>
</dbReference>
<evidence type="ECO:0000313" key="6">
    <source>
        <dbReference type="EMBL" id="QSL64170.1"/>
    </source>
</evidence>
<dbReference type="Pfam" id="PF01426">
    <property type="entry name" value="BAH"/>
    <property type="match status" value="1"/>
</dbReference>
<evidence type="ECO:0000313" key="7">
    <source>
        <dbReference type="Proteomes" id="UP000663699"/>
    </source>
</evidence>
<keyword evidence="7" id="KW-1185">Reference proteome</keyword>
<dbReference type="InterPro" id="IPR043151">
    <property type="entry name" value="BAH_sf"/>
</dbReference>
<dbReference type="GO" id="GO:0003682">
    <property type="term" value="F:chromatin binding"/>
    <property type="evidence" value="ECO:0007669"/>
    <property type="project" value="InterPro"/>
</dbReference>
<sequence>MELNGKYSALPGLDTGKDVYETPDFIEDQWIEPSVEFEGEKTQNEDISNDRLNLGQAKSRFLKEQVEAEDVDFSERIRGKSKKSYVTRNFHDYGVIEETIDEKLARLRRELEEVREELKCRKFQENKSENGPINKSFSDLSELDYQIAELENQTKKSAIATLSRRLEELSLPESINNNKEIAMEANQSLNQPLKYTLNYNPLYKEKHLQPDLSELENRLTMLEKTLGIDHVHLYKLQAPILSTLSYLDKKITLLTSNRGYIDSITKKVKDLVAEMEILQEKKMKMDSEASELNATSQEKKIDALYENLEMIESISPILPNLLDRLKALRIIHADAATVTTGLKDCTQRQHIIQDEMTELKETLERVESTMKESKITIQSNMIEIENMVKQLEQKFDSDKINNVFENSGNKKRKMGSLNISNDENTLEGGRSKSGLRKSSARDAKNTKNKRKKGSYDGEKSFSSIKEHLPGFAIGPKWGPAGWSKMNKYKSLKLQDEKFYVGDCVFINNSEEKLADDFDFDRFWIAKLLEIRAENGQNVWVMCQWYYKPEELPEGRRYYHGEMELIESDYYEIIAANTISSKVIVKFWDEEKEFQLKDDEENDNSDNKQALDNADDIPEFYWRQRFGGNSTNPKLTRLTSICKCKKYHNPDKILYACYSCKNWLHDECLRKDLIKNGAPDDIDFINIDNKPLIAKSKSTSNEYQVKCLLCHSILI</sequence>
<dbReference type="PROSITE" id="PS51038">
    <property type="entry name" value="BAH"/>
    <property type="match status" value="1"/>
</dbReference>
<dbReference type="InterPro" id="IPR011011">
    <property type="entry name" value="Znf_FYVE_PHD"/>
</dbReference>
<evidence type="ECO:0000259" key="5">
    <source>
        <dbReference type="PROSITE" id="PS51038"/>
    </source>
</evidence>